<keyword evidence="4 5" id="KW-0732">Signal</keyword>
<dbReference type="PROSITE" id="PS51257">
    <property type="entry name" value="PROKAR_LIPOPROTEIN"/>
    <property type="match status" value="1"/>
</dbReference>
<accession>A0A2U1FR94</accession>
<dbReference type="InterPro" id="IPR002491">
    <property type="entry name" value="ABC_transptr_periplasmic_BD"/>
</dbReference>
<evidence type="ECO:0000256" key="2">
    <source>
        <dbReference type="ARBA" id="ARBA00008814"/>
    </source>
</evidence>
<gene>
    <name evidence="7" type="ORF">C8D89_101588</name>
</gene>
<dbReference type="AlphaFoldDB" id="A0A2U1FR94"/>
<dbReference type="SUPFAM" id="SSF53807">
    <property type="entry name" value="Helical backbone' metal receptor"/>
    <property type="match status" value="1"/>
</dbReference>
<protein>
    <submittedName>
        <fullName evidence="7">Iron complex transport system substrate-binding protein</fullName>
    </submittedName>
</protein>
<dbReference type="Pfam" id="PF01497">
    <property type="entry name" value="Peripla_BP_2"/>
    <property type="match status" value="1"/>
</dbReference>
<keyword evidence="3" id="KW-0813">Transport</keyword>
<dbReference type="PANTHER" id="PTHR30532">
    <property type="entry name" value="IRON III DICITRATE-BINDING PERIPLASMIC PROTEIN"/>
    <property type="match status" value="1"/>
</dbReference>
<proteinExistence type="inferred from homology"/>
<evidence type="ECO:0000256" key="1">
    <source>
        <dbReference type="ARBA" id="ARBA00004196"/>
    </source>
</evidence>
<evidence type="ECO:0000256" key="3">
    <source>
        <dbReference type="ARBA" id="ARBA00022448"/>
    </source>
</evidence>
<reference evidence="7 8" key="1">
    <citation type="submission" date="2018-04" db="EMBL/GenBank/DDBJ databases">
        <title>Genomic Encyclopedia of Type Strains, Phase IV (KMG-IV): sequencing the most valuable type-strain genomes for metagenomic binning, comparative biology and taxonomic classification.</title>
        <authorList>
            <person name="Goeker M."/>
        </authorList>
    </citation>
    <scope>NUCLEOTIDE SEQUENCE [LARGE SCALE GENOMIC DNA]</scope>
    <source>
        <strain evidence="7 8">DSM 45771</strain>
    </source>
</reference>
<comment type="similarity">
    <text evidence="2">Belongs to the bacterial solute-binding protein 8 family.</text>
</comment>
<dbReference type="EMBL" id="QEKW01000001">
    <property type="protein sequence ID" value="PVZ14721.1"/>
    <property type="molecule type" value="Genomic_DNA"/>
</dbReference>
<dbReference type="GO" id="GO:0030288">
    <property type="term" value="C:outer membrane-bounded periplasmic space"/>
    <property type="evidence" value="ECO:0007669"/>
    <property type="project" value="TreeGrafter"/>
</dbReference>
<evidence type="ECO:0000313" key="8">
    <source>
        <dbReference type="Proteomes" id="UP000245639"/>
    </source>
</evidence>
<evidence type="ECO:0000259" key="6">
    <source>
        <dbReference type="PROSITE" id="PS50983"/>
    </source>
</evidence>
<organism evidence="7 8">
    <name type="scientific">Actinomycetospora cinnamomea</name>
    <dbReference type="NCBI Taxonomy" id="663609"/>
    <lineage>
        <taxon>Bacteria</taxon>
        <taxon>Bacillati</taxon>
        <taxon>Actinomycetota</taxon>
        <taxon>Actinomycetes</taxon>
        <taxon>Pseudonocardiales</taxon>
        <taxon>Pseudonocardiaceae</taxon>
        <taxon>Actinomycetospora</taxon>
    </lineage>
</organism>
<sequence length="339" mass="34840">MPRPAGAVRRLVLAACAVVLLALAACGGGGAGGEGGGGAPAAGVGTVFPATVDTAFGPVTVPEAPQRIVALGWSDAETALALGVEPVGASDWLGFGGTGVGPWSRGYTNPPVILGTTQLDYEAVAALRPDLILDTRSSGERQRYDTLSRIAPTIAPPPGLTAAYGTSWRQQMTMVSTALGKPDEGARQVAALEDRFRQAQVANPQFVDRTVGVGAFFGGQWGAYVPGDQRMDLMTELGFRPSPQIQQLATQANGSFYVTLSGEQVSQLSADLTVVFPINASADPIRTDPVLSRTPAAQAGHLVVLDDQTTSDAFSSGSVPGTRAALERAVPLFAGALTP</sequence>
<comment type="subcellular location">
    <subcellularLocation>
        <location evidence="1">Cell envelope</location>
    </subcellularLocation>
</comment>
<dbReference type="CDD" id="cd01146">
    <property type="entry name" value="FhuD"/>
    <property type="match status" value="1"/>
</dbReference>
<evidence type="ECO:0000313" key="7">
    <source>
        <dbReference type="EMBL" id="PVZ14721.1"/>
    </source>
</evidence>
<keyword evidence="8" id="KW-1185">Reference proteome</keyword>
<feature type="signal peptide" evidence="5">
    <location>
        <begin position="1"/>
        <end position="24"/>
    </location>
</feature>
<dbReference type="GO" id="GO:1901678">
    <property type="term" value="P:iron coordination entity transport"/>
    <property type="evidence" value="ECO:0007669"/>
    <property type="project" value="UniProtKB-ARBA"/>
</dbReference>
<dbReference type="PROSITE" id="PS50983">
    <property type="entry name" value="FE_B12_PBP"/>
    <property type="match status" value="1"/>
</dbReference>
<dbReference type="PANTHER" id="PTHR30532:SF24">
    <property type="entry name" value="FERRIC ENTEROBACTIN-BINDING PERIPLASMIC PROTEIN FEPB"/>
    <property type="match status" value="1"/>
</dbReference>
<comment type="caution">
    <text evidence="7">The sequence shown here is derived from an EMBL/GenBank/DDBJ whole genome shotgun (WGS) entry which is preliminary data.</text>
</comment>
<evidence type="ECO:0000256" key="4">
    <source>
        <dbReference type="ARBA" id="ARBA00022729"/>
    </source>
</evidence>
<dbReference type="RefSeq" id="WP_165825518.1">
    <property type="nucleotide sequence ID" value="NZ_QEKW01000001.1"/>
</dbReference>
<name>A0A2U1FR94_9PSEU</name>
<feature type="chain" id="PRO_5015502376" evidence="5">
    <location>
        <begin position="25"/>
        <end position="339"/>
    </location>
</feature>
<dbReference type="Proteomes" id="UP000245639">
    <property type="component" value="Unassembled WGS sequence"/>
</dbReference>
<feature type="domain" description="Fe/B12 periplasmic-binding" evidence="6">
    <location>
        <begin position="67"/>
        <end position="339"/>
    </location>
</feature>
<dbReference type="InterPro" id="IPR051313">
    <property type="entry name" value="Bact_iron-sidero_bind"/>
</dbReference>
<evidence type="ECO:0000256" key="5">
    <source>
        <dbReference type="SAM" id="SignalP"/>
    </source>
</evidence>
<dbReference type="Gene3D" id="3.40.50.1980">
    <property type="entry name" value="Nitrogenase molybdenum iron protein domain"/>
    <property type="match status" value="2"/>
</dbReference>